<proteinExistence type="predicted"/>
<name>A0ABW4C7B2_9BACL</name>
<keyword evidence="1" id="KW-1133">Transmembrane helix</keyword>
<keyword evidence="1" id="KW-0472">Membrane</keyword>
<evidence type="ECO:0000313" key="3">
    <source>
        <dbReference type="Proteomes" id="UP001597282"/>
    </source>
</evidence>
<comment type="caution">
    <text evidence="2">The sequence shown here is derived from an EMBL/GenBank/DDBJ whole genome shotgun (WGS) entry which is preliminary data.</text>
</comment>
<dbReference type="Proteomes" id="UP001597282">
    <property type="component" value="Unassembled WGS sequence"/>
</dbReference>
<reference evidence="3" key="1">
    <citation type="journal article" date="2019" name="Int. J. Syst. Evol. Microbiol.">
        <title>The Global Catalogue of Microorganisms (GCM) 10K type strain sequencing project: providing services to taxonomists for standard genome sequencing and annotation.</title>
        <authorList>
            <consortium name="The Broad Institute Genomics Platform"/>
            <consortium name="The Broad Institute Genome Sequencing Center for Infectious Disease"/>
            <person name="Wu L."/>
            <person name="Ma J."/>
        </authorList>
    </citation>
    <scope>NUCLEOTIDE SEQUENCE [LARGE SCALE GENOMIC DNA]</scope>
    <source>
        <strain evidence="3">S1</strain>
    </source>
</reference>
<sequence length="40" mass="4610">MDHFKRVQRLWTLWGAGLFFIGIVLVVLLVLFSFILAASM</sequence>
<organism evidence="2 3">
    <name type="scientific">Kroppenstedtia sanguinis</name>
    <dbReference type="NCBI Taxonomy" id="1380684"/>
    <lineage>
        <taxon>Bacteria</taxon>
        <taxon>Bacillati</taxon>
        <taxon>Bacillota</taxon>
        <taxon>Bacilli</taxon>
        <taxon>Bacillales</taxon>
        <taxon>Thermoactinomycetaceae</taxon>
        <taxon>Kroppenstedtia</taxon>
    </lineage>
</organism>
<gene>
    <name evidence="2" type="ORF">ACFQ4Y_05865</name>
</gene>
<accession>A0ABW4C7B2</accession>
<keyword evidence="1" id="KW-0812">Transmembrane</keyword>
<evidence type="ECO:0000256" key="1">
    <source>
        <dbReference type="SAM" id="Phobius"/>
    </source>
</evidence>
<protein>
    <submittedName>
        <fullName evidence="2">Uncharacterized protein</fullName>
    </submittedName>
</protein>
<evidence type="ECO:0000313" key="2">
    <source>
        <dbReference type="EMBL" id="MFD1426463.1"/>
    </source>
</evidence>
<feature type="transmembrane region" description="Helical" evidence="1">
    <location>
        <begin position="12"/>
        <end position="38"/>
    </location>
</feature>
<dbReference type="EMBL" id="JBHTNU010000004">
    <property type="protein sequence ID" value="MFD1426463.1"/>
    <property type="molecule type" value="Genomic_DNA"/>
</dbReference>
<keyword evidence="3" id="KW-1185">Reference proteome</keyword>